<dbReference type="PANTHER" id="PTHR36529:SF1">
    <property type="entry name" value="GLYCOSYLTRANSFERASE"/>
    <property type="match status" value="1"/>
</dbReference>
<sequence length="568" mass="63274">MAQLTSPLFCCLARTPEPGRVKTRLAADLGEEATFYVYTSMLRDTVGALRATGHRFQLWYTPSGSEAALLNLLGGPLELVPQTSGDLGQRMNAICQAAFLGGADRVLLLGSDIPELTSSHLLQAAERLHRSDAVMVPTADGGYCLLGLKRASYSPELFTDIPWSTAKVAATTLERLRRLRCTTSLFPPQQDIDTLDDLAAFWHRCEDTPFHTSRTIRELGLFPESIQPAPAPLGGKPKRELPPMNSTGSVETTIQTIKDFIQKNRWLAPPLEVTFLAAGEYNANYTVHSPAGTFVFRINHGTQLGLENQIEYEYAVLTALADSGVTPRPHAVAPAPSAFHGGVLLMDFVPGRPLRYETDLATAATIFARVHAQPCSEHLLSQPQPVLDIVAECEELLDRYPDHPLPQAQKTIRNYLETIRRMGEDSRDFFAAEDQCIVNTEVNANNFCINPGGRSFLVDWEKAVVSSRYQDLGHFLVQTTTRWKTATVLTEAQKRDFLTCYRDASGLDCDLEELHYGTRLLEKTILLRALSWCAMAYYEYTQTDRPIQNQDTFAKITEYLDNVEWILG</sequence>
<dbReference type="Pfam" id="PF01636">
    <property type="entry name" value="APH"/>
    <property type="match status" value="1"/>
</dbReference>
<dbReference type="eggNOG" id="COG0510">
    <property type="taxonomic scope" value="Bacteria"/>
</dbReference>
<feature type="domain" description="Aminoglycoside phosphotransferase" evidence="1">
    <location>
        <begin position="273"/>
        <end position="495"/>
    </location>
</feature>
<dbReference type="Gene3D" id="3.90.1200.10">
    <property type="match status" value="1"/>
</dbReference>
<proteinExistence type="predicted"/>
<dbReference type="AlphaFoldDB" id="C8X4D0"/>
<dbReference type="InterPro" id="IPR018641">
    <property type="entry name" value="Trfase_1_rSAM/seldom-assoc"/>
</dbReference>
<evidence type="ECO:0000313" key="3">
    <source>
        <dbReference type="Proteomes" id="UP000001052"/>
    </source>
</evidence>
<dbReference type="OrthoDB" id="3171511at2"/>
<dbReference type="PANTHER" id="PTHR36529">
    <property type="entry name" value="SLL1095 PROTEIN"/>
    <property type="match status" value="1"/>
</dbReference>
<dbReference type="Gene3D" id="3.30.200.20">
    <property type="entry name" value="Phosphorylase Kinase, domain 1"/>
    <property type="match status" value="1"/>
</dbReference>
<dbReference type="KEGG" id="drt:Dret_2120"/>
<dbReference type="RefSeq" id="WP_015752545.1">
    <property type="nucleotide sequence ID" value="NC_013223.1"/>
</dbReference>
<evidence type="ECO:0000259" key="1">
    <source>
        <dbReference type="Pfam" id="PF01636"/>
    </source>
</evidence>
<dbReference type="SUPFAM" id="SSF56112">
    <property type="entry name" value="Protein kinase-like (PK-like)"/>
    <property type="match status" value="1"/>
</dbReference>
<dbReference type="InterPro" id="IPR011009">
    <property type="entry name" value="Kinase-like_dom_sf"/>
</dbReference>
<dbReference type="InterPro" id="IPR002575">
    <property type="entry name" value="Aminoglycoside_PTrfase"/>
</dbReference>
<dbReference type="eggNOG" id="COG3222">
    <property type="taxonomic scope" value="Bacteria"/>
</dbReference>
<dbReference type="Proteomes" id="UP000001052">
    <property type="component" value="Chromosome"/>
</dbReference>
<dbReference type="Pfam" id="PF09837">
    <property type="entry name" value="DUF2064"/>
    <property type="match status" value="1"/>
</dbReference>
<dbReference type="HOGENOM" id="CLU_537194_0_0_7"/>
<dbReference type="STRING" id="485915.Dret_2120"/>
<evidence type="ECO:0000313" key="2">
    <source>
        <dbReference type="EMBL" id="ACV69404.1"/>
    </source>
</evidence>
<dbReference type="Gene3D" id="3.90.550.10">
    <property type="entry name" value="Spore Coat Polysaccharide Biosynthesis Protein SpsA, Chain A"/>
    <property type="match status" value="1"/>
</dbReference>
<name>C8X4D0_DESRD</name>
<dbReference type="EMBL" id="CP001734">
    <property type="protein sequence ID" value="ACV69404.1"/>
    <property type="molecule type" value="Genomic_DNA"/>
</dbReference>
<organism evidence="2 3">
    <name type="scientific">Desulfohalobium retbaense (strain ATCC 49708 / DSM 5692 / JCM 16813 / HR100)</name>
    <dbReference type="NCBI Taxonomy" id="485915"/>
    <lineage>
        <taxon>Bacteria</taxon>
        <taxon>Pseudomonadati</taxon>
        <taxon>Thermodesulfobacteriota</taxon>
        <taxon>Desulfovibrionia</taxon>
        <taxon>Desulfovibrionales</taxon>
        <taxon>Desulfohalobiaceae</taxon>
        <taxon>Desulfohalobium</taxon>
    </lineage>
</organism>
<protein>
    <recommendedName>
        <fullName evidence="1">Aminoglycoside phosphotransferase domain-containing protein</fullName>
    </recommendedName>
</protein>
<reference evidence="3" key="1">
    <citation type="submission" date="2009-09" db="EMBL/GenBank/DDBJ databases">
        <title>The complete chromosome of Desulfohalobium retbaense DSM 5692.</title>
        <authorList>
            <consortium name="US DOE Joint Genome Institute (JGI-PGF)"/>
            <person name="Lucas S."/>
            <person name="Copeland A."/>
            <person name="Lapidus A."/>
            <person name="Glavina del Rio T."/>
            <person name="Dalin E."/>
            <person name="Tice H."/>
            <person name="Bruce D."/>
            <person name="Goodwin L."/>
            <person name="Pitluck S."/>
            <person name="Kyrpides N."/>
            <person name="Mavromatis K."/>
            <person name="Ivanova N."/>
            <person name="Mikhailova N."/>
            <person name="Munk A.C."/>
            <person name="Brettin T."/>
            <person name="Detter J.C."/>
            <person name="Han C."/>
            <person name="Tapia R."/>
            <person name="Larimer F."/>
            <person name="Land M."/>
            <person name="Hauser L."/>
            <person name="Markowitz V."/>
            <person name="Cheng J.-F."/>
            <person name="Hugenholtz P."/>
            <person name="Woyke T."/>
            <person name="Wu D."/>
            <person name="Spring S."/>
            <person name="Klenk H.-P."/>
            <person name="Eisen J.A."/>
        </authorList>
    </citation>
    <scope>NUCLEOTIDE SEQUENCE [LARGE SCALE GENOMIC DNA]</scope>
    <source>
        <strain evidence="3">DSM 5692</strain>
    </source>
</reference>
<dbReference type="NCBIfam" id="TIGR04282">
    <property type="entry name" value="glyco_like_cofC"/>
    <property type="match status" value="1"/>
</dbReference>
<dbReference type="SUPFAM" id="SSF53448">
    <property type="entry name" value="Nucleotide-diphospho-sugar transferases"/>
    <property type="match status" value="1"/>
</dbReference>
<reference evidence="2 3" key="2">
    <citation type="journal article" date="2010" name="Stand. Genomic Sci.">
        <title>Complete genome sequence of Desulfohalobium retbaense type strain (HR(100)).</title>
        <authorList>
            <person name="Spring S."/>
            <person name="Nolan M."/>
            <person name="Lapidus A."/>
            <person name="Glavina Del Rio T."/>
            <person name="Copeland A."/>
            <person name="Tice H."/>
            <person name="Cheng J.F."/>
            <person name="Lucas S."/>
            <person name="Land M."/>
            <person name="Chen F."/>
            <person name="Bruce D."/>
            <person name="Goodwin L."/>
            <person name="Pitluck S."/>
            <person name="Ivanova N."/>
            <person name="Mavromatis K."/>
            <person name="Mikhailova N."/>
            <person name="Pati A."/>
            <person name="Chen A."/>
            <person name="Palaniappan K."/>
            <person name="Hauser L."/>
            <person name="Chang Y.J."/>
            <person name="Jeffries C.D."/>
            <person name="Munk C."/>
            <person name="Kiss H."/>
            <person name="Chain P."/>
            <person name="Han C."/>
            <person name="Brettin T."/>
            <person name="Detter J.C."/>
            <person name="Schuler E."/>
            <person name="Goker M."/>
            <person name="Rohde M."/>
            <person name="Bristow J."/>
            <person name="Eisen J.A."/>
            <person name="Markowitz V."/>
            <person name="Hugenholtz P."/>
            <person name="Kyrpides N.C."/>
            <person name="Klenk H.P."/>
        </authorList>
    </citation>
    <scope>NUCLEOTIDE SEQUENCE [LARGE SCALE GENOMIC DNA]</scope>
    <source>
        <strain evidence="2 3">DSM 5692</strain>
    </source>
</reference>
<keyword evidence="3" id="KW-1185">Reference proteome</keyword>
<gene>
    <name evidence="2" type="ordered locus">Dret_2120</name>
</gene>
<accession>C8X4D0</accession>
<dbReference type="InterPro" id="IPR029044">
    <property type="entry name" value="Nucleotide-diphossugar_trans"/>
</dbReference>